<evidence type="ECO:0000313" key="1">
    <source>
        <dbReference type="EMBL" id="JAV69703.1"/>
    </source>
</evidence>
<dbReference type="Pfam" id="PF14223">
    <property type="entry name" value="Retrotran_gag_2"/>
    <property type="match status" value="1"/>
</dbReference>
<dbReference type="AlphaFoldDB" id="A0A1Y1L7N1"/>
<name>A0A1Y1L7N1_PHOPY</name>
<sequence>MSNMSSFQHPPIERLKGRENYDSWKFAVQAYLEDLELWECVTGTVTDAKKDTKCRSKIILLLDPLNYVHVQQTTTAKAAWDNLKAVFLDNGLTRRVGLLRTLITTKLEDCHSVEDYINQIVTTAFKLTNVGLTVSDEWTGTILLAGLPEK</sequence>
<reference evidence="1" key="1">
    <citation type="journal article" date="2016" name="Sci. Rep.">
        <title>Molecular characterization of firefly nuptial gifts: a multi-omics approach sheds light on postcopulatory sexual selection.</title>
        <authorList>
            <person name="Al-Wathiqui N."/>
            <person name="Fallon T.R."/>
            <person name="South A."/>
            <person name="Weng J.K."/>
            <person name="Lewis S.M."/>
        </authorList>
    </citation>
    <scope>NUCLEOTIDE SEQUENCE</scope>
</reference>
<protein>
    <submittedName>
        <fullName evidence="1">Uncharacterized protein</fullName>
    </submittedName>
</protein>
<dbReference type="PANTHER" id="PTHR47481">
    <property type="match status" value="1"/>
</dbReference>
<dbReference type="EMBL" id="GEZM01062476">
    <property type="protein sequence ID" value="JAV69703.1"/>
    <property type="molecule type" value="Transcribed_RNA"/>
</dbReference>
<proteinExistence type="predicted"/>
<dbReference type="PANTHER" id="PTHR47481:SF36">
    <property type="entry name" value="CCHC-TYPE DOMAIN-CONTAINING PROTEIN"/>
    <property type="match status" value="1"/>
</dbReference>
<accession>A0A1Y1L7N1</accession>
<organism evidence="1">
    <name type="scientific">Photinus pyralis</name>
    <name type="common">Common eastern firefly</name>
    <name type="synonym">Lampyris pyralis</name>
    <dbReference type="NCBI Taxonomy" id="7054"/>
    <lineage>
        <taxon>Eukaryota</taxon>
        <taxon>Metazoa</taxon>
        <taxon>Ecdysozoa</taxon>
        <taxon>Arthropoda</taxon>
        <taxon>Hexapoda</taxon>
        <taxon>Insecta</taxon>
        <taxon>Pterygota</taxon>
        <taxon>Neoptera</taxon>
        <taxon>Endopterygota</taxon>
        <taxon>Coleoptera</taxon>
        <taxon>Polyphaga</taxon>
        <taxon>Elateriformia</taxon>
        <taxon>Elateroidea</taxon>
        <taxon>Lampyridae</taxon>
        <taxon>Lampyrinae</taxon>
        <taxon>Photinus</taxon>
    </lineage>
</organism>